<dbReference type="HOGENOM" id="CLU_3257691_0_0_9"/>
<dbReference type="EMBL" id="AECV01000064">
    <property type="protein sequence ID" value="EFW28613.1"/>
    <property type="molecule type" value="Genomic_DNA"/>
</dbReference>
<dbReference type="AlphaFoldDB" id="E7N5C1"/>
<accession>E7N5C1</accession>
<sequence length="42" mass="4528">MVRKHILVAAQTACDTNDMRIAQVLCTAQGIFLAALQTARAI</sequence>
<name>E7N5C1_9FIRM</name>
<keyword evidence="2" id="KW-1185">Reference proteome</keyword>
<comment type="caution">
    <text evidence="1">The sequence shown here is derived from an EMBL/GenBank/DDBJ whole genome shotgun (WGS) entry which is preliminary data.</text>
</comment>
<evidence type="ECO:0000313" key="2">
    <source>
        <dbReference type="Proteomes" id="UP000004633"/>
    </source>
</evidence>
<gene>
    <name evidence="1" type="ORF">HMPREF9555_02216</name>
</gene>
<dbReference type="Proteomes" id="UP000004633">
    <property type="component" value="Unassembled WGS sequence"/>
</dbReference>
<reference evidence="1 2" key="1">
    <citation type="submission" date="2010-08" db="EMBL/GenBank/DDBJ databases">
        <authorList>
            <person name="Weinstock G."/>
            <person name="Sodergren E."/>
            <person name="Clifton S."/>
            <person name="Fulton L."/>
            <person name="Fulton B."/>
            <person name="Courtney L."/>
            <person name="Fronick C."/>
            <person name="Harrison M."/>
            <person name="Strong C."/>
            <person name="Farmer C."/>
            <person name="Delahaunty K."/>
            <person name="Markovic C."/>
            <person name="Hall O."/>
            <person name="Minx P."/>
            <person name="Tomlinson C."/>
            <person name="Mitreva M."/>
            <person name="Hou S."/>
            <person name="Chen J."/>
            <person name="Wollam A."/>
            <person name="Pepin K.H."/>
            <person name="Johnson M."/>
            <person name="Bhonagiri V."/>
            <person name="Zhang X."/>
            <person name="Suruliraj S."/>
            <person name="Warren W."/>
            <person name="Chinwalla A."/>
            <person name="Mardis E.R."/>
            <person name="Wilson R.K."/>
        </authorList>
    </citation>
    <scope>NUCLEOTIDE SEQUENCE [LARGE SCALE GENOMIC DNA]</scope>
    <source>
        <strain evidence="1 2">F0399</strain>
    </source>
</reference>
<dbReference type="STRING" id="749551.HMPREF9555_02216"/>
<protein>
    <submittedName>
        <fullName evidence="1">Uncharacterized protein</fullName>
    </submittedName>
</protein>
<organism evidence="1 2">
    <name type="scientific">Selenomonas artemidis F0399</name>
    <dbReference type="NCBI Taxonomy" id="749551"/>
    <lineage>
        <taxon>Bacteria</taxon>
        <taxon>Bacillati</taxon>
        <taxon>Bacillota</taxon>
        <taxon>Negativicutes</taxon>
        <taxon>Selenomonadales</taxon>
        <taxon>Selenomonadaceae</taxon>
        <taxon>Selenomonas</taxon>
    </lineage>
</organism>
<evidence type="ECO:0000313" key="1">
    <source>
        <dbReference type="EMBL" id="EFW28613.1"/>
    </source>
</evidence>
<proteinExistence type="predicted"/>